<dbReference type="InterPro" id="IPR036116">
    <property type="entry name" value="FN3_sf"/>
</dbReference>
<dbReference type="PROSITE" id="PS50853">
    <property type="entry name" value="FN3"/>
    <property type="match status" value="1"/>
</dbReference>
<comment type="caution">
    <text evidence="3">Lacks conserved residue(s) required for the propagation of feature annotation.</text>
</comment>
<dbReference type="SUPFAM" id="SSF49265">
    <property type="entry name" value="Fibronectin type III"/>
    <property type="match status" value="2"/>
</dbReference>
<dbReference type="Pfam" id="PF00092">
    <property type="entry name" value="VWA"/>
    <property type="match status" value="1"/>
</dbReference>
<keyword evidence="2 3" id="KW-1015">Disulfide bond</keyword>
<dbReference type="GO" id="GO:0005576">
    <property type="term" value="C:extracellular region"/>
    <property type="evidence" value="ECO:0007669"/>
    <property type="project" value="UniProtKB-SubCell"/>
</dbReference>
<evidence type="ECO:0000256" key="2">
    <source>
        <dbReference type="ARBA" id="ARBA00023157"/>
    </source>
</evidence>
<keyword evidence="8" id="KW-1185">Reference proteome</keyword>
<dbReference type="InterPro" id="IPR036465">
    <property type="entry name" value="vWFA_dom_sf"/>
</dbReference>
<name>A0AAN9GBR2_9CAEN</name>
<dbReference type="InterPro" id="IPR000436">
    <property type="entry name" value="Sushi_SCR_CCP_dom"/>
</dbReference>
<dbReference type="PROSITE" id="PS50923">
    <property type="entry name" value="SUSHI"/>
    <property type="match status" value="1"/>
</dbReference>
<evidence type="ECO:0000256" key="3">
    <source>
        <dbReference type="PROSITE-ProRule" id="PRU00302"/>
    </source>
</evidence>
<feature type="disulfide bond" evidence="3">
    <location>
        <begin position="299"/>
        <end position="326"/>
    </location>
</feature>
<evidence type="ECO:0000259" key="6">
    <source>
        <dbReference type="PROSITE" id="PS50923"/>
    </source>
</evidence>
<keyword evidence="3" id="KW-0768">Sushi</keyword>
<accession>A0AAN9GBR2</accession>
<dbReference type="Gene3D" id="2.60.40.10">
    <property type="entry name" value="Immunoglobulins"/>
    <property type="match status" value="1"/>
</dbReference>
<dbReference type="SUPFAM" id="SSF53300">
    <property type="entry name" value="vWA-like"/>
    <property type="match status" value="1"/>
</dbReference>
<protein>
    <submittedName>
        <fullName evidence="7">Uncharacterized protein</fullName>
    </submittedName>
</protein>
<comment type="caution">
    <text evidence="7">The sequence shown here is derived from an EMBL/GenBank/DDBJ whole genome shotgun (WGS) entry which is preliminary data.</text>
</comment>
<sequence length="3528" mass="385081">MLFLWFVNHSQQDKIDPIQVRLTAVTFASEARVEFSLTDCPFSDDLLGAGQPRLQELEDPKGCIGNISFGGVGRDIANAVQTVHMDVISQTRPGVTKLLVLLTTRLAEDMEALTTQANQLRSVDVDTLAIDVSRQEEQDPTADALSRSHSGSVRFGTLQSVSKLHKKLKSLACKVHQKKKKRVKRAWFDHFDKCDETISVDNEPGRTCGKADWVVPEEDDVDIHRGGDPGDCFSEGVSTVEYEFEGTWGLSFLNGDNCKFYISVTVHRCPQLSSTVNFGSFTCKGAEARVYGTVCTYTCYTGYMLRGSSSLECTLNQAWSDPAPYCEVIPPPDLTTCRVAVIDSQGEATNSTTSGSLTHCPNQRNETVNTQPKEVHYVVKTGMSTNFDLPDGEFGVVGTTIVLKKLTVQGVEVQMKEEVVDSIPTCQYDVSVDNPFTGGTEQDCEGTISIPSPSLMDGERLCVDIHARSGGHYGSYNTFESLPNSKRICFLHDTSKPVHCSEKTPTCNSQPLKLSTRLTKVPVVEVRVEGWEDPIPVGGSSETASKIDKYVLEVHKVDINGQRLNVQENAIKDLTVEWEAEQTTTGSVYVRSVSLPAEEPLLYAIILEVLDKAGNVGYSRRLVLYDNSSDVMIKSTASLRVTHANPWSGNKWQTDISQQVCLGWTDLFHNSVMYHTNYLQPVKEDTARDIQSVYDQNSGILPVSGTDNVNGIVRFEMSWSLDGGAMSTFQTVNNLQAQSTCLNEVLSDGQTYSVMIRASDIMDKFKEENVTVSIDYSPPEVEVLGLKGRLDRDVVYVHNDTDLSLMVLLVETADPHSGLRSLHWTLGTRHMADDVGRGAVGVQRLPNDTDCQAQSESCYCPSVGDCELDLYHITFHSLVHNNTHQGQHHRDYHLTVTATNHASLSTTKTLKILLDDSPPSKGVVWEGLGDDPENKAEMDFTSSDEVHVRWHGFLDHESDVLLYRVVLAQLCVTGEKMDGDENATVVERGTAVTLRFPEEGLFYTSVVAYNGAMEASKVACSDGIVFDTSPPRLVNVTITHARTQHMLACSQTDQPWLINSNMTRVRLASTATCLTACSTTPFPDFSHIPVSSEHTLDNDTSDDLCGRLPKMTEDSSIVLPSDYLKLTWEGEDAESEMEDYLVGLGSDRTAATAPDILPFTSTHGHSEYHVRHSGLSHGDVFFIFLRAVSKAGLQADLTLGPVTIDVTPPDVTMPLVARVDADFLVLSWDRQSVNDDEQPNGVKLEVFFRVGHEDGFLTPFLIVNSTSPYSCNTTTSMSDCARYPVSILHTLDTHPGRDFFFQLHVINAAGHAVTVNSSSVSLPALSLPSHAVVEDVIKTLKTSNKLKRASAIPATTDSASTPTVPTTSTGGTTEQTTSDILPDFIIEMTGDVDVILRQQELCVAWSGLVNEDITVEVGIGSDHDQDDVIPFVAAENTGFTCINATLLPTYTKLFSVIQANNSAGMATLASDGFVMIPEIDPDNVIQTFIGHGCTTADVMGEKTLGLLGSDADLDSISDIPLHPGDVLFVEFKPFVPNVVFPDALVLRTTLYGYQVVTKTAHGKVTLPSSASPNTTVTVFKCLKGEPLLLGNHHGDTTVTWEVPGQWESFVQHFKVEILDHTCFETSTEPNALKREQCLVAENTVGSSKRRALFNDMRFYNGHLYVSTVSACFDDSCKTAARSDVVEHITDPKEIAFVKANIVAEVPDSIEIEVEAFETPPASASSSTLGQRCVFLWTVARDTSGSTPVAAWKIGESFDCSSVQVHEQVQVNRTTMGTLYSCIQPVFPWRATNPSCQALHRVPGSGGVLRSLHVVELPVSTFRETDFERYLHSQHLGSKLHELYDLDVDFVRSGTVLSAVVTDGSGRNVTWFMTTNPAVPADGDCESDPSCLVSKKTDTGKVTFPTAVSRLQENTVYFICARVGSKHRVPSQDDVVLEEVCGDGVVIDDSPPVAGTAVIGNAVSAFLGGEHRVLVSWTGFSDVENQVSNLPDDVTINYSVALGSYPGGEDVGGFVQVGQRISHTFDHVHLLSGTSCIATVIAEDRLGHKTEVSSNLVIIDNTPPGVAFVAAGTTTQSNFVAGVELPVHWEGVEDSESGVNSIEVSIASEGGESEFLPFRTVDGSSTILTDTTPLLDGHSYVVLLKATNGAGLTSLASSKPFVVDRSPPGGGVIRSSAFNSSILATYSTDPTSYRVHWSGFTDPHSGLAYYRVGLGSQSATPDIVPFLYVGLQTSYTWQQKVDQGKKYFTLVEACNRANLCRVTSSSSITFDNSPPTAGLITVGFDGHRTRYLGHSSSLPVQWTGFVDPQTGIQEYWWCVGTSPGSCDVIPSTHTMQSRATQRTVMSLPEATPLYVSVRARNPAGLDEVSVSESVVVDTTAPKVIRSPRFLSPRDGSVTSSQWDRSVLHLAFEFSDPGSSVVKQTVYIRSRLTGRLLTEPVHVGSDRELMLTLDDEHLAVDGDSYWATVIACNGASLCTASHSDTLLVDSTPPVIGMLESPLTWTKQIDNVSGNLRTLVNVSCKSFSDPESGMEAYYVTAGRTFDGEELSGGQVKILHDNSTLIQTFNIVLLEELQAGDIVYLSIVAENKAGLRSTILRKSVETFVDDMLGNSGNLALERHSCEAFYCTQECTCASTGQVCDADMPSCQELSPTDPRLAELKVLPYMVVKTSGQSLTTSGKCLEGRWNLSDSSQLSNISRFQWSYSLANTTPGEGVFDTDTEKIWYDVGRNMIAVHCLPATRMLQSQESYVLHVRVWMSKEEYVTFVSGPVYVDHSPPQLRRGHTVTESDASCQADVDFITEEPRVFACWQDVFLDGESEVAKYEIWVGTSPLADDFVKLTDVGLSANHSFSSSAMETGARYYVSVRAWNSAGLQTTAVSDGVSVDSTPPTPGVVFTGGRYTHTHAQFSATSLSASWTGFEDKESGVTSYHVTVYDETGPNSTTPLLPFQDAGVKTSYTFDDFGLEHGHRYSIAVNARDSAGLESLIVWSPPLLVDTTPPEGLTCRSFQLNDTQVMVYEQSSSFHFGTYSAKLSPPAFQEENVVKIEVDASGLHPAAEGYVQVEETKRPLIFKRSQNEVAVAKHEFILSPDADSTVSVIVRANPETIITVTLFVCEDFDYSDEGAVSIQHMSEYSVSVCSRVRDKESGIKSLKVGLGTTPGGLQVQPLTSVGHSGHFELTTHVQHNMPVYAVVVAENHAGQLSRFISRSIRSDHTPPIVSEVKVKVRYPDESPGNTSSVQVEAEWTAEDTESGVNSCNCHLEGQETEGASLKSTSDVTPGRCLWPLQNPRHGAQIRVSVVCENGVQIQKEVISRPLVVLLRPPNMTQVHISSLSNNAFASPYEDYDTLTRSANSSLNFHWHSTDDPTLAQLQYRFLLESRPLGEWSPLHVYKSSVVLERKALRAGEAMVTVQLRGSNERQMVSEVVSASVPLDDSRPVLTGKKVQATVTETNGEREIVLNWQDVFRLTNDVIYSVYAGTDVGYGNVINHVTTKEAKYTGWIPNSVSVVYVTVQAIYGNGIFEIYTDSLRV</sequence>
<proteinExistence type="predicted"/>
<feature type="domain" description="Fibronectin type-III" evidence="5">
    <location>
        <begin position="2887"/>
        <end position="2999"/>
    </location>
</feature>
<dbReference type="CDD" id="cd00033">
    <property type="entry name" value="CCP"/>
    <property type="match status" value="1"/>
</dbReference>
<gene>
    <name evidence="7" type="ORF">V1264_020121</name>
</gene>
<dbReference type="InterPro" id="IPR003961">
    <property type="entry name" value="FN3_dom"/>
</dbReference>
<dbReference type="Pfam" id="PF00084">
    <property type="entry name" value="Sushi"/>
    <property type="match status" value="1"/>
</dbReference>
<evidence type="ECO:0000313" key="7">
    <source>
        <dbReference type="EMBL" id="KAK7101794.1"/>
    </source>
</evidence>
<dbReference type="CDD" id="cd00063">
    <property type="entry name" value="FN3"/>
    <property type="match status" value="1"/>
</dbReference>
<evidence type="ECO:0000313" key="8">
    <source>
        <dbReference type="Proteomes" id="UP001374579"/>
    </source>
</evidence>
<dbReference type="SMART" id="SM00032">
    <property type="entry name" value="CCP"/>
    <property type="match status" value="1"/>
</dbReference>
<feature type="domain" description="Sushi" evidence="6">
    <location>
        <begin position="267"/>
        <end position="328"/>
    </location>
</feature>
<organism evidence="7 8">
    <name type="scientific">Littorina saxatilis</name>
    <dbReference type="NCBI Taxonomy" id="31220"/>
    <lineage>
        <taxon>Eukaryota</taxon>
        <taxon>Metazoa</taxon>
        <taxon>Spiralia</taxon>
        <taxon>Lophotrochozoa</taxon>
        <taxon>Mollusca</taxon>
        <taxon>Gastropoda</taxon>
        <taxon>Caenogastropoda</taxon>
        <taxon>Littorinimorpha</taxon>
        <taxon>Littorinoidea</taxon>
        <taxon>Littorinidae</taxon>
        <taxon>Littorina</taxon>
    </lineage>
</organism>
<dbReference type="Gene3D" id="3.40.50.410">
    <property type="entry name" value="von Willebrand factor, type A domain"/>
    <property type="match status" value="1"/>
</dbReference>
<dbReference type="Gene3D" id="2.10.70.10">
    <property type="entry name" value="Complement Module, domain 1"/>
    <property type="match status" value="1"/>
</dbReference>
<dbReference type="Proteomes" id="UP001374579">
    <property type="component" value="Unassembled WGS sequence"/>
</dbReference>
<reference evidence="7 8" key="1">
    <citation type="submission" date="2024-02" db="EMBL/GenBank/DDBJ databases">
        <title>Chromosome-scale genome assembly of the rough periwinkle Littorina saxatilis.</title>
        <authorList>
            <person name="De Jode A."/>
            <person name="Faria R."/>
            <person name="Formenti G."/>
            <person name="Sims Y."/>
            <person name="Smith T.P."/>
            <person name="Tracey A."/>
            <person name="Wood J.M.D."/>
            <person name="Zagrodzka Z.B."/>
            <person name="Johannesson K."/>
            <person name="Butlin R.K."/>
            <person name="Leder E.H."/>
        </authorList>
    </citation>
    <scope>NUCLEOTIDE SEQUENCE [LARGE SCALE GENOMIC DNA]</scope>
    <source>
        <strain evidence="7">Snail1</strain>
        <tissue evidence="7">Muscle</tissue>
    </source>
</reference>
<dbReference type="InterPro" id="IPR002035">
    <property type="entry name" value="VWF_A"/>
</dbReference>
<dbReference type="SUPFAM" id="SSF57535">
    <property type="entry name" value="Complement control module/SCR domain"/>
    <property type="match status" value="1"/>
</dbReference>
<evidence type="ECO:0000256" key="1">
    <source>
        <dbReference type="ARBA" id="ARBA00004239"/>
    </source>
</evidence>
<feature type="region of interest" description="Disordered" evidence="4">
    <location>
        <begin position="1351"/>
        <end position="1375"/>
    </location>
</feature>
<dbReference type="PANTHER" id="PTHR16897:SF2">
    <property type="entry name" value="OS03G0226600 PROTEIN"/>
    <property type="match status" value="1"/>
</dbReference>
<comment type="subcellular location">
    <subcellularLocation>
        <location evidence="1">Secreted</location>
        <location evidence="1">Extracellular space</location>
    </subcellularLocation>
</comment>
<dbReference type="InterPro" id="IPR013783">
    <property type="entry name" value="Ig-like_fold"/>
</dbReference>
<dbReference type="EMBL" id="JBAMIC010000010">
    <property type="protein sequence ID" value="KAK7101794.1"/>
    <property type="molecule type" value="Genomic_DNA"/>
</dbReference>
<dbReference type="PANTHER" id="PTHR16897">
    <property type="entry name" value="OS10G0105400 PROTEIN"/>
    <property type="match status" value="1"/>
</dbReference>
<dbReference type="InterPro" id="IPR035976">
    <property type="entry name" value="Sushi/SCR/CCP_sf"/>
</dbReference>
<evidence type="ECO:0000256" key="4">
    <source>
        <dbReference type="SAM" id="MobiDB-lite"/>
    </source>
</evidence>
<evidence type="ECO:0000259" key="5">
    <source>
        <dbReference type="PROSITE" id="PS50853"/>
    </source>
</evidence>